<dbReference type="Proteomes" id="UP000605253">
    <property type="component" value="Unassembled WGS sequence"/>
</dbReference>
<evidence type="ECO:0000256" key="1">
    <source>
        <dbReference type="ARBA" id="ARBA00005578"/>
    </source>
</evidence>
<comment type="caution">
    <text evidence="3">The sequence shown here is derived from an EMBL/GenBank/DDBJ whole genome shotgun (WGS) entry which is preliminary data.</text>
</comment>
<dbReference type="PIRSF" id="PIRSF003113">
    <property type="entry name" value="BolA"/>
    <property type="match status" value="1"/>
</dbReference>
<evidence type="ECO:0000313" key="3">
    <source>
        <dbReference type="EMBL" id="GGF90468.1"/>
    </source>
</evidence>
<dbReference type="GO" id="GO:0005829">
    <property type="term" value="C:cytosol"/>
    <property type="evidence" value="ECO:0007669"/>
    <property type="project" value="TreeGrafter"/>
</dbReference>
<protein>
    <submittedName>
        <fullName evidence="3">BolA family transcriptional regulator</fullName>
    </submittedName>
</protein>
<accession>A0A917CJ20</accession>
<dbReference type="Gene3D" id="3.30.300.90">
    <property type="entry name" value="BolA-like"/>
    <property type="match status" value="1"/>
</dbReference>
<dbReference type="SUPFAM" id="SSF82657">
    <property type="entry name" value="BolA-like"/>
    <property type="match status" value="1"/>
</dbReference>
<name>A0A917CJ20_9GAMM</name>
<gene>
    <name evidence="3" type="ORF">GCM10011365_09460</name>
</gene>
<dbReference type="RefSeq" id="WP_188364538.1">
    <property type="nucleotide sequence ID" value="NZ_BAABJF010000017.1"/>
</dbReference>
<organism evidence="3 4">
    <name type="scientific">Marinicella pacifica</name>
    <dbReference type="NCBI Taxonomy" id="1171543"/>
    <lineage>
        <taxon>Bacteria</taxon>
        <taxon>Pseudomonadati</taxon>
        <taxon>Pseudomonadota</taxon>
        <taxon>Gammaproteobacteria</taxon>
        <taxon>Lysobacterales</taxon>
        <taxon>Marinicellaceae</taxon>
        <taxon>Marinicella</taxon>
    </lineage>
</organism>
<dbReference type="GO" id="GO:0006351">
    <property type="term" value="P:DNA-templated transcription"/>
    <property type="evidence" value="ECO:0007669"/>
    <property type="project" value="TreeGrafter"/>
</dbReference>
<keyword evidence="4" id="KW-1185">Reference proteome</keyword>
<dbReference type="AlphaFoldDB" id="A0A917CJ20"/>
<dbReference type="EMBL" id="BMEO01000003">
    <property type="protein sequence ID" value="GGF90468.1"/>
    <property type="molecule type" value="Genomic_DNA"/>
</dbReference>
<dbReference type="InterPro" id="IPR050961">
    <property type="entry name" value="BolA/IbaG_stress_morph_reg"/>
</dbReference>
<dbReference type="PANTHER" id="PTHR46229:SF2">
    <property type="entry name" value="BOLA-LIKE PROTEIN 1"/>
    <property type="match status" value="1"/>
</dbReference>
<reference evidence="3" key="1">
    <citation type="journal article" date="2014" name="Int. J. Syst. Evol. Microbiol.">
        <title>Complete genome sequence of Corynebacterium casei LMG S-19264T (=DSM 44701T), isolated from a smear-ripened cheese.</title>
        <authorList>
            <consortium name="US DOE Joint Genome Institute (JGI-PGF)"/>
            <person name="Walter F."/>
            <person name="Albersmeier A."/>
            <person name="Kalinowski J."/>
            <person name="Ruckert C."/>
        </authorList>
    </citation>
    <scope>NUCLEOTIDE SEQUENCE</scope>
    <source>
        <strain evidence="3">CGMCC 1.12181</strain>
    </source>
</reference>
<sequence>MEPKIIEEKIKAHIDCDYIHVHSDDMRHYAATIVSPAFIGLNQLKRHRQIHQALGSVMGQEIHAMSIQAMTPDEYEQTHL</sequence>
<reference evidence="3" key="2">
    <citation type="submission" date="2020-09" db="EMBL/GenBank/DDBJ databases">
        <authorList>
            <person name="Sun Q."/>
            <person name="Zhou Y."/>
        </authorList>
    </citation>
    <scope>NUCLEOTIDE SEQUENCE</scope>
    <source>
        <strain evidence="3">CGMCC 1.12181</strain>
    </source>
</reference>
<dbReference type="PANTHER" id="PTHR46229">
    <property type="entry name" value="BOLA TRANSCRIPTION REGULATOR"/>
    <property type="match status" value="1"/>
</dbReference>
<comment type="similarity">
    <text evidence="1 2">Belongs to the BolA/IbaG family.</text>
</comment>
<proteinExistence type="inferred from homology"/>
<dbReference type="InterPro" id="IPR002634">
    <property type="entry name" value="BolA"/>
</dbReference>
<evidence type="ECO:0000313" key="4">
    <source>
        <dbReference type="Proteomes" id="UP000605253"/>
    </source>
</evidence>
<dbReference type="Pfam" id="PF01722">
    <property type="entry name" value="BolA"/>
    <property type="match status" value="1"/>
</dbReference>
<evidence type="ECO:0000256" key="2">
    <source>
        <dbReference type="RuleBase" id="RU003860"/>
    </source>
</evidence>
<dbReference type="InterPro" id="IPR036065">
    <property type="entry name" value="BolA-like_sf"/>
</dbReference>